<dbReference type="InterPro" id="IPR022894">
    <property type="entry name" value="Oligoribonuclease"/>
</dbReference>
<dbReference type="Gene3D" id="3.30.420.10">
    <property type="entry name" value="Ribonuclease H-like superfamily/Ribonuclease H"/>
    <property type="match status" value="1"/>
</dbReference>
<dbReference type="InterPro" id="IPR013520">
    <property type="entry name" value="Ribonucl_H"/>
</dbReference>
<comment type="similarity">
    <text evidence="1">Belongs to the oligoribonuclease family.</text>
</comment>
<keyword evidence="4" id="KW-0269">Exonuclease</keyword>
<dbReference type="PANTHER" id="PTHR11046:SF0">
    <property type="entry name" value="OLIGORIBONUCLEASE, MITOCHONDRIAL"/>
    <property type="match status" value="1"/>
</dbReference>
<dbReference type="Proteomes" id="UP001230145">
    <property type="component" value="Unassembled WGS sequence"/>
</dbReference>
<sequence>MSINNEKAPIVWIDCEMTGLDLGLDALVEIAVVVTDSQLNPLDAGLRLVMKPSEQAVAQMDPFVRNMHTVTGLIDEWDDGLAMADAEEQVLAYVKRFVPEARKAPLGGNSVGTDRTFLARDMPKLVEHLHYRVIDVSSIKELAKRWYPRTYFASPEKTGNHTALGDIYDSIDELRYYRAILMPAGEGPSTEESRAAAHEILSDLTRTRAEAASAKAN</sequence>
<gene>
    <name evidence="6" type="ORF">J2S45_001542</name>
</gene>
<keyword evidence="7" id="KW-1185">Reference proteome</keyword>
<evidence type="ECO:0000256" key="2">
    <source>
        <dbReference type="ARBA" id="ARBA00022722"/>
    </source>
</evidence>
<name>A0ABT9PJK8_9ACTO</name>
<dbReference type="GO" id="GO:0016787">
    <property type="term" value="F:hydrolase activity"/>
    <property type="evidence" value="ECO:0007669"/>
    <property type="project" value="UniProtKB-KW"/>
</dbReference>
<evidence type="ECO:0000313" key="6">
    <source>
        <dbReference type="EMBL" id="MDP9832863.1"/>
    </source>
</evidence>
<proteinExistence type="inferred from homology"/>
<dbReference type="CDD" id="cd06135">
    <property type="entry name" value="Orn"/>
    <property type="match status" value="1"/>
</dbReference>
<dbReference type="RefSeq" id="WP_307635022.1">
    <property type="nucleotide sequence ID" value="NZ_JAUSQL010000001.1"/>
</dbReference>
<keyword evidence="2" id="KW-0540">Nuclease</keyword>
<evidence type="ECO:0000259" key="5">
    <source>
        <dbReference type="SMART" id="SM00479"/>
    </source>
</evidence>
<organism evidence="6 7">
    <name type="scientific">Trueperella abortisuis</name>
    <dbReference type="NCBI Taxonomy" id="445930"/>
    <lineage>
        <taxon>Bacteria</taxon>
        <taxon>Bacillati</taxon>
        <taxon>Actinomycetota</taxon>
        <taxon>Actinomycetes</taxon>
        <taxon>Actinomycetales</taxon>
        <taxon>Actinomycetaceae</taxon>
        <taxon>Trueperella</taxon>
    </lineage>
</organism>
<reference evidence="6 7" key="1">
    <citation type="submission" date="2023-07" db="EMBL/GenBank/DDBJ databases">
        <title>Sequencing the genomes of 1000 actinobacteria strains.</title>
        <authorList>
            <person name="Klenk H.-P."/>
        </authorList>
    </citation>
    <scope>NUCLEOTIDE SEQUENCE [LARGE SCALE GENOMIC DNA]</scope>
    <source>
        <strain evidence="6 7">DSM 19515</strain>
    </source>
</reference>
<comment type="caution">
    <text evidence="6">The sequence shown here is derived from an EMBL/GenBank/DDBJ whole genome shotgun (WGS) entry which is preliminary data.</text>
</comment>
<dbReference type="SMART" id="SM00479">
    <property type="entry name" value="EXOIII"/>
    <property type="match status" value="1"/>
</dbReference>
<dbReference type="NCBIfam" id="NF003765">
    <property type="entry name" value="PRK05359.1"/>
    <property type="match status" value="1"/>
</dbReference>
<evidence type="ECO:0000256" key="3">
    <source>
        <dbReference type="ARBA" id="ARBA00022801"/>
    </source>
</evidence>
<dbReference type="Pfam" id="PF00929">
    <property type="entry name" value="RNase_T"/>
    <property type="match status" value="1"/>
</dbReference>
<evidence type="ECO:0000313" key="7">
    <source>
        <dbReference type="Proteomes" id="UP001230145"/>
    </source>
</evidence>
<feature type="domain" description="Exonuclease" evidence="5">
    <location>
        <begin position="9"/>
        <end position="183"/>
    </location>
</feature>
<dbReference type="SUPFAM" id="SSF53098">
    <property type="entry name" value="Ribonuclease H-like"/>
    <property type="match status" value="1"/>
</dbReference>
<dbReference type="EC" id="3.1.-.-" evidence="6"/>
<accession>A0ABT9PJK8</accession>
<dbReference type="EMBL" id="JAUSQL010000001">
    <property type="protein sequence ID" value="MDP9832863.1"/>
    <property type="molecule type" value="Genomic_DNA"/>
</dbReference>
<dbReference type="PANTHER" id="PTHR11046">
    <property type="entry name" value="OLIGORIBONUCLEASE, MITOCHONDRIAL"/>
    <property type="match status" value="1"/>
</dbReference>
<protein>
    <submittedName>
        <fullName evidence="6">Oligoribonuclease</fullName>
        <ecNumber evidence="6">3.1.-.-</ecNumber>
    </submittedName>
</protein>
<dbReference type="InterPro" id="IPR012337">
    <property type="entry name" value="RNaseH-like_sf"/>
</dbReference>
<evidence type="ECO:0000256" key="1">
    <source>
        <dbReference type="ARBA" id="ARBA00009921"/>
    </source>
</evidence>
<evidence type="ECO:0000256" key="4">
    <source>
        <dbReference type="ARBA" id="ARBA00022839"/>
    </source>
</evidence>
<dbReference type="InterPro" id="IPR036397">
    <property type="entry name" value="RNaseH_sf"/>
</dbReference>
<keyword evidence="3 6" id="KW-0378">Hydrolase</keyword>